<keyword evidence="3" id="KW-1185">Reference proteome</keyword>
<feature type="region of interest" description="Disordered" evidence="1">
    <location>
        <begin position="1"/>
        <end position="135"/>
    </location>
</feature>
<name>A0A8H6AAP1_PETAA</name>
<dbReference type="Proteomes" id="UP000541154">
    <property type="component" value="Unassembled WGS sequence"/>
</dbReference>
<feature type="compositionally biased region" description="Low complexity" evidence="1">
    <location>
        <begin position="55"/>
        <end position="69"/>
    </location>
</feature>
<gene>
    <name evidence="2" type="ORF">ETB97_006137</name>
</gene>
<feature type="compositionally biased region" description="Basic and acidic residues" evidence="1">
    <location>
        <begin position="27"/>
        <end position="38"/>
    </location>
</feature>
<feature type="compositionally biased region" description="Gly residues" evidence="1">
    <location>
        <begin position="106"/>
        <end position="117"/>
    </location>
</feature>
<feature type="compositionally biased region" description="Polar residues" evidence="1">
    <location>
        <begin position="1"/>
        <end position="23"/>
    </location>
</feature>
<accession>A0A8H6AAP1</accession>
<dbReference type="EMBL" id="SPNV01000027">
    <property type="protein sequence ID" value="KAF5864907.1"/>
    <property type="molecule type" value="Genomic_DNA"/>
</dbReference>
<reference evidence="2 3" key="1">
    <citation type="submission" date="2019-04" db="EMBL/GenBank/DDBJ databases">
        <title>Aspergillus burnettii sp. nov., novel species from soil in southeast Queensland.</title>
        <authorList>
            <person name="Gilchrist C.L.M."/>
            <person name="Pitt J.I."/>
            <person name="Lange L."/>
            <person name="Lacey H.J."/>
            <person name="Vuong D."/>
            <person name="Midgley D.J."/>
            <person name="Greenfield P."/>
            <person name="Bradbury M."/>
            <person name="Lacey E."/>
            <person name="Busk P.K."/>
            <person name="Pilgaard B."/>
            <person name="Chooi Y.H."/>
            <person name="Piggott A.M."/>
        </authorList>
    </citation>
    <scope>NUCLEOTIDE SEQUENCE [LARGE SCALE GENOMIC DNA]</scope>
    <source>
        <strain evidence="2 3">FRR 5400</strain>
    </source>
</reference>
<dbReference type="AlphaFoldDB" id="A0A8H6AAP1"/>
<evidence type="ECO:0000313" key="3">
    <source>
        <dbReference type="Proteomes" id="UP000541154"/>
    </source>
</evidence>
<evidence type="ECO:0000256" key="1">
    <source>
        <dbReference type="SAM" id="MobiDB-lite"/>
    </source>
</evidence>
<organism evidence="2 3">
    <name type="scientific">Petromyces alliaceus</name>
    <name type="common">Aspergillus alliaceus</name>
    <dbReference type="NCBI Taxonomy" id="209559"/>
    <lineage>
        <taxon>Eukaryota</taxon>
        <taxon>Fungi</taxon>
        <taxon>Dikarya</taxon>
        <taxon>Ascomycota</taxon>
        <taxon>Pezizomycotina</taxon>
        <taxon>Eurotiomycetes</taxon>
        <taxon>Eurotiomycetidae</taxon>
        <taxon>Eurotiales</taxon>
        <taxon>Aspergillaceae</taxon>
        <taxon>Aspergillus</taxon>
        <taxon>Aspergillus subgen. Circumdati</taxon>
    </lineage>
</organism>
<evidence type="ECO:0000313" key="2">
    <source>
        <dbReference type="EMBL" id="KAF5864907.1"/>
    </source>
</evidence>
<protein>
    <submittedName>
        <fullName evidence="2">Uncharacterized protein</fullName>
    </submittedName>
</protein>
<proteinExistence type="predicted"/>
<comment type="caution">
    <text evidence="2">The sequence shown here is derived from an EMBL/GenBank/DDBJ whole genome shotgun (WGS) entry which is preliminary data.</text>
</comment>
<sequence length="177" mass="18847">MPPKHQTQTQTLNILTPNPNTSKTKPKTPDQSKDKDYEILSDSDISVLDLGPSLTTNHTTAPKTPTKPTIYYQSTEPKTRTPFVTPMPMSPPAKHGNGDRDRDIQAGGGGGGGGGDGSADTTPRKIRTGSSMFMRGALRTFPSPLLGPFRGGGDARVVRQEVTRAKTFRGGGGVSER</sequence>